<dbReference type="InterPro" id="IPR036388">
    <property type="entry name" value="WH-like_DNA-bd_sf"/>
</dbReference>
<dbReference type="Gene3D" id="1.10.10.10">
    <property type="entry name" value="Winged helix-like DNA-binding domain superfamily/Winged helix DNA-binding domain"/>
    <property type="match status" value="1"/>
</dbReference>
<comment type="caution">
    <text evidence="3">The sequence shown here is derived from an EMBL/GenBank/DDBJ whole genome shotgun (WGS) entry which is preliminary data.</text>
</comment>
<dbReference type="EMBL" id="SLXV01000054">
    <property type="protein sequence ID" value="TCP62501.1"/>
    <property type="molecule type" value="Genomic_DNA"/>
</dbReference>
<comment type="similarity">
    <text evidence="1">Belongs to the IS150/IS1296 orfA family.</text>
</comment>
<feature type="domain" description="Insertion element IS150 protein InsJ-like helix-turn-helix" evidence="2">
    <location>
        <begin position="9"/>
        <end position="51"/>
    </location>
</feature>
<dbReference type="SUPFAM" id="SSF48295">
    <property type="entry name" value="TrpR-like"/>
    <property type="match status" value="2"/>
</dbReference>
<dbReference type="Pfam" id="PF13518">
    <property type="entry name" value="HTH_28"/>
    <property type="match status" value="1"/>
</dbReference>
<sequence length="102" mass="11971">MAKYSVEIRLEAVQAYLDGVESYKDIAKTYQMTKSELIKWVSLYREHGYQAFQKRYTNHSVEFKMDVLNFINETGASNSRAAAVFNVPAPSTVRRWRYLYET</sequence>
<proteinExistence type="inferred from homology"/>
<dbReference type="InterPro" id="IPR010921">
    <property type="entry name" value="Trp_repressor/repl_initiator"/>
</dbReference>
<dbReference type="PANTHER" id="PTHR33795:SF1">
    <property type="entry name" value="INSERTION ELEMENT IS150 PROTEIN INSJ"/>
    <property type="match status" value="1"/>
</dbReference>
<dbReference type="AlphaFoldDB" id="A0A4R2RRK0"/>
<dbReference type="InterPro" id="IPR055247">
    <property type="entry name" value="InsJ-like_HTH"/>
</dbReference>
<evidence type="ECO:0000313" key="3">
    <source>
        <dbReference type="EMBL" id="TCP62501.1"/>
    </source>
</evidence>
<keyword evidence="4" id="KW-1185">Reference proteome</keyword>
<protein>
    <submittedName>
        <fullName evidence="3">Transposase-like protein</fullName>
    </submittedName>
</protein>
<accession>A0A4R2RRK0</accession>
<reference evidence="3 4" key="1">
    <citation type="submission" date="2019-03" db="EMBL/GenBank/DDBJ databases">
        <title>Genomic Encyclopedia of Type Strains, Phase IV (KMG-IV): sequencing the most valuable type-strain genomes for metagenomic binning, comparative biology and taxonomic classification.</title>
        <authorList>
            <person name="Goeker M."/>
        </authorList>
    </citation>
    <scope>NUCLEOTIDE SEQUENCE [LARGE SCALE GENOMIC DNA]</scope>
    <source>
        <strain evidence="3 4">DSM 46831</strain>
    </source>
</reference>
<organism evidence="3 4">
    <name type="scientific">Baia soyae</name>
    <dbReference type="NCBI Taxonomy" id="1544746"/>
    <lineage>
        <taxon>Bacteria</taxon>
        <taxon>Bacillati</taxon>
        <taxon>Bacillota</taxon>
        <taxon>Bacilli</taxon>
        <taxon>Bacillales</taxon>
        <taxon>Thermoactinomycetaceae</taxon>
        <taxon>Baia</taxon>
    </lineage>
</organism>
<name>A0A4R2RRK0_9BACL</name>
<dbReference type="Proteomes" id="UP000294746">
    <property type="component" value="Unassembled WGS sequence"/>
</dbReference>
<evidence type="ECO:0000256" key="1">
    <source>
        <dbReference type="ARBA" id="ARBA00038232"/>
    </source>
</evidence>
<dbReference type="InterPro" id="IPR052057">
    <property type="entry name" value="IS150/IS1296_orfA-like"/>
</dbReference>
<evidence type="ECO:0000313" key="4">
    <source>
        <dbReference type="Proteomes" id="UP000294746"/>
    </source>
</evidence>
<dbReference type="PANTHER" id="PTHR33795">
    <property type="entry name" value="INSERTION ELEMENT IS150 PROTEIN INSJ"/>
    <property type="match status" value="1"/>
</dbReference>
<dbReference type="GO" id="GO:0043565">
    <property type="term" value="F:sequence-specific DNA binding"/>
    <property type="evidence" value="ECO:0007669"/>
    <property type="project" value="InterPro"/>
</dbReference>
<gene>
    <name evidence="3" type="ORF">EDD57_15417</name>
</gene>
<evidence type="ECO:0000259" key="2">
    <source>
        <dbReference type="Pfam" id="PF13518"/>
    </source>
</evidence>